<sequence length="261" mass="29599">MFSTITMLASKARAACSNTITTTTNNNNKKTLGWTLYTDDRPPTPYPGRSASNTTDTSPRPDTTSLSTTQTSHPAYQARRPPSPYPGRGERPPSKSPFHRICKRLASRRKSETSTHHRPPISHHTPANQGLQLSRSDLHRPRHLVYADEDPDVPLLDLGEPLVRVPSNPFRVSPAQKTSFMLSAYTAGIVSSEPALVIGPDEKDEGEGEKEEEQRHEGWLRRRLRLRRLRSVVHHLYNLGRRIHDPWTPDMRGDYSDDEEW</sequence>
<gene>
    <name evidence="2" type="ORF">M406DRAFT_69219</name>
</gene>
<comment type="caution">
    <text evidence="2">The sequence shown here is derived from an EMBL/GenBank/DDBJ whole genome shotgun (WGS) entry which is preliminary data.</text>
</comment>
<feature type="compositionally biased region" description="Basic residues" evidence="1">
    <location>
        <begin position="97"/>
        <end position="108"/>
    </location>
</feature>
<reference evidence="2" key="1">
    <citation type="journal article" date="2020" name="Phytopathology">
        <title>Genome sequence of the chestnut blight fungus Cryphonectria parasitica EP155: A fundamental resource for an archetypical invasive plant pathogen.</title>
        <authorList>
            <person name="Crouch J.A."/>
            <person name="Dawe A."/>
            <person name="Aerts A."/>
            <person name="Barry K."/>
            <person name="Churchill A.C.L."/>
            <person name="Grimwood J."/>
            <person name="Hillman B."/>
            <person name="Milgroom M.G."/>
            <person name="Pangilinan J."/>
            <person name="Smith M."/>
            <person name="Salamov A."/>
            <person name="Schmutz J."/>
            <person name="Yadav J."/>
            <person name="Grigoriev I.V."/>
            <person name="Nuss D."/>
        </authorList>
    </citation>
    <scope>NUCLEOTIDE SEQUENCE</scope>
    <source>
        <strain evidence="2">EP155</strain>
    </source>
</reference>
<accession>A0A9P4Y4Z2</accession>
<name>A0A9P4Y4Z2_CRYP1</name>
<evidence type="ECO:0000313" key="3">
    <source>
        <dbReference type="Proteomes" id="UP000803844"/>
    </source>
</evidence>
<dbReference type="RefSeq" id="XP_040778010.1">
    <property type="nucleotide sequence ID" value="XM_040925237.1"/>
</dbReference>
<feature type="compositionally biased region" description="Polar residues" evidence="1">
    <location>
        <begin position="125"/>
        <end position="134"/>
    </location>
</feature>
<protein>
    <submittedName>
        <fullName evidence="2">Uncharacterized protein</fullName>
    </submittedName>
</protein>
<dbReference type="EMBL" id="MU032346">
    <property type="protein sequence ID" value="KAF3767049.1"/>
    <property type="molecule type" value="Genomic_DNA"/>
</dbReference>
<dbReference type="Proteomes" id="UP000803844">
    <property type="component" value="Unassembled WGS sequence"/>
</dbReference>
<feature type="region of interest" description="Disordered" evidence="1">
    <location>
        <begin position="24"/>
        <end position="134"/>
    </location>
</feature>
<dbReference type="GeneID" id="63842366"/>
<feature type="compositionally biased region" description="Low complexity" evidence="1">
    <location>
        <begin position="52"/>
        <end position="69"/>
    </location>
</feature>
<evidence type="ECO:0000313" key="2">
    <source>
        <dbReference type="EMBL" id="KAF3767049.1"/>
    </source>
</evidence>
<evidence type="ECO:0000256" key="1">
    <source>
        <dbReference type="SAM" id="MobiDB-lite"/>
    </source>
</evidence>
<keyword evidence="3" id="KW-1185">Reference proteome</keyword>
<organism evidence="2 3">
    <name type="scientific">Cryphonectria parasitica (strain ATCC 38755 / EP155)</name>
    <dbReference type="NCBI Taxonomy" id="660469"/>
    <lineage>
        <taxon>Eukaryota</taxon>
        <taxon>Fungi</taxon>
        <taxon>Dikarya</taxon>
        <taxon>Ascomycota</taxon>
        <taxon>Pezizomycotina</taxon>
        <taxon>Sordariomycetes</taxon>
        <taxon>Sordariomycetidae</taxon>
        <taxon>Diaporthales</taxon>
        <taxon>Cryphonectriaceae</taxon>
        <taxon>Cryphonectria-Endothia species complex</taxon>
        <taxon>Cryphonectria</taxon>
    </lineage>
</organism>
<dbReference type="AlphaFoldDB" id="A0A9P4Y4Z2"/>
<proteinExistence type="predicted"/>